<protein>
    <submittedName>
        <fullName evidence="1">Uncharacterized protein</fullName>
    </submittedName>
</protein>
<sequence>MTPHILFKFASRSRPEKFFKAIDNIINMIDDKVNYTVLCTFDKDDVTMSESNICDIAKNYPINIKSVYGNSANKIHAINRDMHLITDWDILINMSDDMMFLEKGFDNLIREDFAGNFDQFLHYNDGNQKANVSTMTIMGRQYYDRFNYIYHPAYQSVWCDVEQTDVAVMLGKYKYMGDHKKIFIHNHPAWGLTSWDAQYRASENLDVWGKDLMTIIERKENNYGLHYDLLYPKYPMSDIDRWIADLNQTRIKSNLHPIIFER</sequence>
<proteinExistence type="predicted"/>
<accession>A0A6J5SYC8</accession>
<evidence type="ECO:0000313" key="1">
    <source>
        <dbReference type="EMBL" id="CAB4219976.1"/>
    </source>
</evidence>
<gene>
    <name evidence="1" type="ORF">UFOVP1624_34</name>
</gene>
<reference evidence="1" key="1">
    <citation type="submission" date="2020-05" db="EMBL/GenBank/DDBJ databases">
        <authorList>
            <person name="Chiriac C."/>
            <person name="Salcher M."/>
            <person name="Ghai R."/>
            <person name="Kavagutti S V."/>
        </authorList>
    </citation>
    <scope>NUCLEOTIDE SEQUENCE</scope>
</reference>
<dbReference type="EMBL" id="LR797499">
    <property type="protein sequence ID" value="CAB4219976.1"/>
    <property type="molecule type" value="Genomic_DNA"/>
</dbReference>
<name>A0A6J5SYC8_9CAUD</name>
<organism evidence="1">
    <name type="scientific">uncultured Caudovirales phage</name>
    <dbReference type="NCBI Taxonomy" id="2100421"/>
    <lineage>
        <taxon>Viruses</taxon>
        <taxon>Duplodnaviria</taxon>
        <taxon>Heunggongvirae</taxon>
        <taxon>Uroviricota</taxon>
        <taxon>Caudoviricetes</taxon>
        <taxon>Peduoviridae</taxon>
        <taxon>Maltschvirus</taxon>
        <taxon>Maltschvirus maltsch</taxon>
    </lineage>
</organism>